<evidence type="ECO:0000313" key="1">
    <source>
        <dbReference type="EMBL" id="TKZ22287.1"/>
    </source>
</evidence>
<reference evidence="1 2" key="1">
    <citation type="journal article" date="2019" name="Anaerobe">
        <title>Brachyspira catarrhinii sp. nov., an anaerobic intestinal spirochaete isolated from vervet monkeys may have been misidentified as Brachyspira aalborgi in previous studies.</title>
        <authorList>
            <person name="Phillips N.D."/>
            <person name="La T."/>
            <person name="Hampson D.J."/>
        </authorList>
    </citation>
    <scope>NUCLEOTIDE SEQUENCE [LARGE SCALE GENOMIC DNA]</scope>
    <source>
        <strain evidence="1 2">Z12</strain>
    </source>
</reference>
<keyword evidence="2" id="KW-1185">Reference proteome</keyword>
<comment type="caution">
    <text evidence="1">The sequence shown here is derived from an EMBL/GenBank/DDBJ whole genome shotgun (WGS) entry which is preliminary data.</text>
</comment>
<name>A0ABY2TLN4_9SPIR</name>
<feature type="non-terminal residue" evidence="1">
    <location>
        <position position="64"/>
    </location>
</feature>
<sequence length="64" mass="7425">MSYTIEVSNVTGKNRNFPLRRLDAKGNGYLQDFKIPAYALNHKLTFASEDEYKKWASNYEAYVS</sequence>
<accession>A0ABY2TLN4</accession>
<dbReference type="EMBL" id="SJDU01000779">
    <property type="protein sequence ID" value="TKZ22287.1"/>
    <property type="molecule type" value="Genomic_DNA"/>
</dbReference>
<gene>
    <name evidence="1" type="ORF">EZH24_13435</name>
</gene>
<proteinExistence type="predicted"/>
<protein>
    <submittedName>
        <fullName evidence="1">Uncharacterized protein</fullName>
    </submittedName>
</protein>
<evidence type="ECO:0000313" key="2">
    <source>
        <dbReference type="Proteomes" id="UP000310168"/>
    </source>
</evidence>
<organism evidence="1 2">
    <name type="scientific">Brachyspira catarrhinii</name>
    <dbReference type="NCBI Taxonomy" id="2528966"/>
    <lineage>
        <taxon>Bacteria</taxon>
        <taxon>Pseudomonadati</taxon>
        <taxon>Spirochaetota</taxon>
        <taxon>Spirochaetia</taxon>
        <taxon>Brachyspirales</taxon>
        <taxon>Brachyspiraceae</taxon>
        <taxon>Brachyspira</taxon>
    </lineage>
</organism>
<dbReference type="Proteomes" id="UP000310168">
    <property type="component" value="Unassembled WGS sequence"/>
</dbReference>
<dbReference type="RefSeq" id="WP_137999490.1">
    <property type="nucleotide sequence ID" value="NZ_SJDU01000779.1"/>
</dbReference>